<dbReference type="AlphaFoldDB" id="A0A0V1IUH3"/>
<keyword evidence="2" id="KW-1185">Reference proteome</keyword>
<accession>A0A0V1IUH3</accession>
<dbReference type="EMBL" id="JYDW01004123">
    <property type="protein sequence ID" value="KRZ26352.1"/>
    <property type="molecule type" value="Genomic_DNA"/>
</dbReference>
<protein>
    <submittedName>
        <fullName evidence="1">Uncharacterized protein</fullName>
    </submittedName>
</protein>
<gene>
    <name evidence="1" type="ORF">T02_7889</name>
</gene>
<name>A0A0V1IUH3_9BILA</name>
<evidence type="ECO:0000313" key="2">
    <source>
        <dbReference type="Proteomes" id="UP000054721"/>
    </source>
</evidence>
<proteinExistence type="predicted"/>
<sequence>MSFLKVCLGIQDLLWWENWVLMLPSQIGFFCLCSYVI</sequence>
<organism evidence="1 2">
    <name type="scientific">Trichinella nativa</name>
    <dbReference type="NCBI Taxonomy" id="6335"/>
    <lineage>
        <taxon>Eukaryota</taxon>
        <taxon>Metazoa</taxon>
        <taxon>Ecdysozoa</taxon>
        <taxon>Nematoda</taxon>
        <taxon>Enoplea</taxon>
        <taxon>Dorylaimia</taxon>
        <taxon>Trichinellida</taxon>
        <taxon>Trichinellidae</taxon>
        <taxon>Trichinella</taxon>
    </lineage>
</organism>
<reference evidence="1 2" key="1">
    <citation type="submission" date="2015-05" db="EMBL/GenBank/DDBJ databases">
        <title>Evolution of Trichinella species and genotypes.</title>
        <authorList>
            <person name="Korhonen P.K."/>
            <person name="Edoardo P."/>
            <person name="Giuseppe L.R."/>
            <person name="Gasser R.B."/>
        </authorList>
    </citation>
    <scope>NUCLEOTIDE SEQUENCE [LARGE SCALE GENOMIC DNA]</scope>
    <source>
        <strain evidence="1">ISS10</strain>
    </source>
</reference>
<comment type="caution">
    <text evidence="1">The sequence shown here is derived from an EMBL/GenBank/DDBJ whole genome shotgun (WGS) entry which is preliminary data.</text>
</comment>
<evidence type="ECO:0000313" key="1">
    <source>
        <dbReference type="EMBL" id="KRZ26352.1"/>
    </source>
</evidence>
<dbReference type="Proteomes" id="UP000054721">
    <property type="component" value="Unassembled WGS sequence"/>
</dbReference>